<evidence type="ECO:0000256" key="3">
    <source>
        <dbReference type="ARBA" id="ARBA00022989"/>
    </source>
</evidence>
<dbReference type="EMBL" id="CP001825">
    <property type="protein sequence ID" value="ACZ42038.1"/>
    <property type="molecule type" value="Genomic_DNA"/>
</dbReference>
<dbReference type="KEGG" id="ttr:Tter_1123"/>
<dbReference type="STRING" id="525904.Tter_1123"/>
<comment type="similarity">
    <text evidence="5">Belongs to the ABC-2 integral membrane protein family.</text>
</comment>
<dbReference type="RefSeq" id="WP_012875073.1">
    <property type="nucleotide sequence ID" value="NC_013525.1"/>
</dbReference>
<keyword evidence="3 5" id="KW-1133">Transmembrane helix</keyword>
<evidence type="ECO:0000259" key="6">
    <source>
        <dbReference type="PROSITE" id="PS51012"/>
    </source>
</evidence>
<dbReference type="Proteomes" id="UP000000323">
    <property type="component" value="Chromosome 1"/>
</dbReference>
<dbReference type="AlphaFoldDB" id="D1CB73"/>
<feature type="transmembrane region" description="Helical" evidence="5">
    <location>
        <begin position="109"/>
        <end position="132"/>
    </location>
</feature>
<evidence type="ECO:0000256" key="2">
    <source>
        <dbReference type="ARBA" id="ARBA00022692"/>
    </source>
</evidence>
<dbReference type="PANTHER" id="PTHR43229">
    <property type="entry name" value="NODULATION PROTEIN J"/>
    <property type="match status" value="1"/>
</dbReference>
<evidence type="ECO:0000313" key="7">
    <source>
        <dbReference type="EMBL" id="ACZ42038.1"/>
    </source>
</evidence>
<name>D1CB73_THET1</name>
<evidence type="ECO:0000256" key="5">
    <source>
        <dbReference type="RuleBase" id="RU361157"/>
    </source>
</evidence>
<dbReference type="PROSITE" id="PS51012">
    <property type="entry name" value="ABC_TM2"/>
    <property type="match status" value="1"/>
</dbReference>
<feature type="transmembrane region" description="Helical" evidence="5">
    <location>
        <begin position="138"/>
        <end position="165"/>
    </location>
</feature>
<accession>D1CB73</accession>
<dbReference type="InterPro" id="IPR051784">
    <property type="entry name" value="Nod_factor_ABC_transporter"/>
</dbReference>
<feature type="transmembrane region" description="Helical" evidence="5">
    <location>
        <begin position="61"/>
        <end position="83"/>
    </location>
</feature>
<dbReference type="InterPro" id="IPR047817">
    <property type="entry name" value="ABC2_TM_bact-type"/>
</dbReference>
<proteinExistence type="inferred from homology"/>
<dbReference type="InterPro" id="IPR013525">
    <property type="entry name" value="ABC2_TM"/>
</dbReference>
<dbReference type="OrthoDB" id="9788252at2"/>
<evidence type="ECO:0000256" key="4">
    <source>
        <dbReference type="ARBA" id="ARBA00023136"/>
    </source>
</evidence>
<dbReference type="GO" id="GO:0043190">
    <property type="term" value="C:ATP-binding cassette (ABC) transporter complex"/>
    <property type="evidence" value="ECO:0007669"/>
    <property type="project" value="InterPro"/>
</dbReference>
<keyword evidence="5" id="KW-1003">Cell membrane</keyword>
<gene>
    <name evidence="7" type="ordered locus">Tter_1123</name>
</gene>
<dbReference type="GO" id="GO:0140359">
    <property type="term" value="F:ABC-type transporter activity"/>
    <property type="evidence" value="ECO:0007669"/>
    <property type="project" value="InterPro"/>
</dbReference>
<dbReference type="PIRSF" id="PIRSF006648">
    <property type="entry name" value="DrrB"/>
    <property type="match status" value="1"/>
</dbReference>
<feature type="domain" description="ABC transmembrane type-2" evidence="6">
    <location>
        <begin position="24"/>
        <end position="253"/>
    </location>
</feature>
<keyword evidence="4 5" id="KW-0472">Membrane</keyword>
<keyword evidence="5" id="KW-0813">Transport</keyword>
<feature type="transmembrane region" description="Helical" evidence="5">
    <location>
        <begin position="228"/>
        <end position="247"/>
    </location>
</feature>
<keyword evidence="8" id="KW-1185">Reference proteome</keyword>
<reference evidence="8" key="1">
    <citation type="journal article" date="2010" name="Stand. Genomic Sci.">
        <title>Complete genome sequence of 'Thermobaculum terrenum' type strain (YNP1).</title>
        <authorList>
            <person name="Kiss H."/>
            <person name="Cleland D."/>
            <person name="Lapidus A."/>
            <person name="Lucas S."/>
            <person name="Glavina Del Rio T."/>
            <person name="Nolan M."/>
            <person name="Tice H."/>
            <person name="Han C."/>
            <person name="Goodwin L."/>
            <person name="Pitluck S."/>
            <person name="Liolios K."/>
            <person name="Ivanova N."/>
            <person name="Mavromatis K."/>
            <person name="Ovchinnikova G."/>
            <person name="Pati A."/>
            <person name="Chen A."/>
            <person name="Palaniappan K."/>
            <person name="Land M."/>
            <person name="Hauser L."/>
            <person name="Chang Y."/>
            <person name="Jeffries C."/>
            <person name="Lu M."/>
            <person name="Brettin T."/>
            <person name="Detter J."/>
            <person name="Goker M."/>
            <person name="Tindall B."/>
            <person name="Beck B."/>
            <person name="McDermott T."/>
            <person name="Woyke T."/>
            <person name="Bristow J."/>
            <person name="Eisen J."/>
            <person name="Markowitz V."/>
            <person name="Hugenholtz P."/>
            <person name="Kyrpides N."/>
            <person name="Klenk H."/>
            <person name="Cheng J."/>
        </authorList>
    </citation>
    <scope>NUCLEOTIDE SEQUENCE [LARGE SCALE GENOMIC DNA]</scope>
    <source>
        <strain evidence="8">ATCC BAA-798 / YNP1</strain>
    </source>
</reference>
<dbReference type="Pfam" id="PF01061">
    <property type="entry name" value="ABC2_membrane"/>
    <property type="match status" value="1"/>
</dbReference>
<evidence type="ECO:0000313" key="8">
    <source>
        <dbReference type="Proteomes" id="UP000000323"/>
    </source>
</evidence>
<evidence type="ECO:0000256" key="1">
    <source>
        <dbReference type="ARBA" id="ARBA00004141"/>
    </source>
</evidence>
<dbReference type="InterPro" id="IPR000412">
    <property type="entry name" value="ABC_2_transport"/>
</dbReference>
<organism evidence="7 8">
    <name type="scientific">Thermobaculum terrenum (strain ATCC BAA-798 / CCMEE 7001 / YNP1)</name>
    <dbReference type="NCBI Taxonomy" id="525904"/>
    <lineage>
        <taxon>Bacteria</taxon>
        <taxon>Bacillati</taxon>
        <taxon>Chloroflexota</taxon>
        <taxon>Chloroflexia</taxon>
        <taxon>Candidatus Thermobaculales</taxon>
        <taxon>Candidatus Thermobaculaceae</taxon>
        <taxon>Thermobaculum</taxon>
    </lineage>
</organism>
<sequence>MKNFINDTFRLLIRHVMTTLRIPIWIFVTLVQPIVWLTLYGQLFRRVVELPGFGSSSYIQFLTPGVVIMTSMFGSAWAGMGIIQDLNDGVMDRLLATPVSRGALITARVLHSAITVLFQGMIILLVGFLLGARFPGGFLGVLALIVLGGLLASGLSALSNGIALLTKREETLIAVINFFGLPLTFLSTAFMSAALMPSWIRNIAKLNPVNWAVDGARDALMGANWDGVWGRALLLLVFSLICGIFATRSFSLYRRSS</sequence>
<comment type="subcellular location">
    <subcellularLocation>
        <location evidence="5">Cell membrane</location>
        <topology evidence="5">Multi-pass membrane protein</topology>
    </subcellularLocation>
    <subcellularLocation>
        <location evidence="1">Membrane</location>
        <topology evidence="1">Multi-pass membrane protein</topology>
    </subcellularLocation>
</comment>
<dbReference type="eggNOG" id="COG0842">
    <property type="taxonomic scope" value="Bacteria"/>
</dbReference>
<protein>
    <recommendedName>
        <fullName evidence="5">Transport permease protein</fullName>
    </recommendedName>
</protein>
<feature type="transmembrane region" description="Helical" evidence="5">
    <location>
        <begin position="172"/>
        <end position="200"/>
    </location>
</feature>
<dbReference type="HOGENOM" id="CLU_039483_2_3_0"/>
<keyword evidence="2 5" id="KW-0812">Transmembrane</keyword>
<dbReference type="PANTHER" id="PTHR43229:SF2">
    <property type="entry name" value="NODULATION PROTEIN J"/>
    <property type="match status" value="1"/>
</dbReference>
<feature type="transmembrane region" description="Helical" evidence="5">
    <location>
        <begin position="20"/>
        <end position="41"/>
    </location>
</feature>